<dbReference type="InterPro" id="IPR050571">
    <property type="entry name" value="Class-IV_PLP-Dep_Aminotrnsfr"/>
</dbReference>
<evidence type="ECO:0000313" key="3">
    <source>
        <dbReference type="Proteomes" id="UP000217194"/>
    </source>
</evidence>
<evidence type="ECO:0000256" key="1">
    <source>
        <dbReference type="ARBA" id="ARBA00009320"/>
    </source>
</evidence>
<dbReference type="InterPro" id="IPR036038">
    <property type="entry name" value="Aminotransferase-like"/>
</dbReference>
<sequence length="240" mass="26719">MTIELDSYGFPRTPGIFETIKTIDGKPIALARHMRRAINSALELGITLPDEESIRVKLSEVLSAKKFETGRLRLCFADNLFHLSHDEYEELQSPSNLNFYSETVLGFIHKKFPYDHRFAILKSARDEGFDDSILFNAKNEITETAVSNLVFRIEGAWVTPPITSGVLPGIVRAVAIEECGVSVRPIHISEVPEIQSGFLVSSLRIAQPIAFIGDMKLEIGQSSRELEALIRAHLQPVSVG</sequence>
<dbReference type="PANTHER" id="PTHR42743:SF13">
    <property type="entry name" value="P-LOOP CONTAINING NUCLEOSIDE TRIPHOSPHATE HYDROLASE PROTEIN"/>
    <property type="match status" value="1"/>
</dbReference>
<evidence type="ECO:0000313" key="2">
    <source>
        <dbReference type="EMBL" id="ASY22645.1"/>
    </source>
</evidence>
<dbReference type="InterPro" id="IPR001544">
    <property type="entry name" value="Aminotrans_IV"/>
</dbReference>
<dbReference type="RefSeq" id="WP_095684754.1">
    <property type="nucleotide sequence ID" value="NZ_CP016775.1"/>
</dbReference>
<dbReference type="AlphaFoldDB" id="A0AAD0E6A0"/>
<comment type="similarity">
    <text evidence="1">Belongs to the class-IV pyridoxal-phosphate-dependent aminotransferase family.</text>
</comment>
<dbReference type="GO" id="GO:0008483">
    <property type="term" value="F:transaminase activity"/>
    <property type="evidence" value="ECO:0007669"/>
    <property type="project" value="UniProtKB-KW"/>
</dbReference>
<name>A0AAD0E6A0_9ACTN</name>
<dbReference type="Proteomes" id="UP000217194">
    <property type="component" value="Chromosome"/>
</dbReference>
<dbReference type="SUPFAM" id="SSF56752">
    <property type="entry name" value="D-aminoacid aminotransferase-like PLP-dependent enzymes"/>
    <property type="match status" value="1"/>
</dbReference>
<dbReference type="Gene3D" id="3.30.470.10">
    <property type="match status" value="1"/>
</dbReference>
<protein>
    <submittedName>
        <fullName evidence="2">Branched-chain amino acid aminotransferase</fullName>
    </submittedName>
</protein>
<keyword evidence="2" id="KW-0808">Transferase</keyword>
<dbReference type="Gene3D" id="3.20.10.10">
    <property type="entry name" value="D-amino Acid Aminotransferase, subunit A, domain 2"/>
    <property type="match status" value="1"/>
</dbReference>
<keyword evidence="2" id="KW-0032">Aminotransferase</keyword>
<organism evidence="2 3">
    <name type="scientific">Candidatus Planktophila versatilis</name>
    <dbReference type="NCBI Taxonomy" id="1884905"/>
    <lineage>
        <taxon>Bacteria</taxon>
        <taxon>Bacillati</taxon>
        <taxon>Actinomycetota</taxon>
        <taxon>Actinomycetes</taxon>
        <taxon>Candidatus Nanopelagicales</taxon>
        <taxon>Candidatus Nanopelagicaceae</taxon>
        <taxon>Candidatus Planktophila</taxon>
    </lineage>
</organism>
<dbReference type="PANTHER" id="PTHR42743">
    <property type="entry name" value="AMINO-ACID AMINOTRANSFERASE"/>
    <property type="match status" value="1"/>
</dbReference>
<accession>A0AAD0E6A0</accession>
<dbReference type="EMBL" id="CP016778">
    <property type="protein sequence ID" value="ASY22645.1"/>
    <property type="molecule type" value="Genomic_DNA"/>
</dbReference>
<dbReference type="Pfam" id="PF01063">
    <property type="entry name" value="Aminotran_4"/>
    <property type="match status" value="1"/>
</dbReference>
<dbReference type="InterPro" id="IPR043131">
    <property type="entry name" value="BCAT-like_N"/>
</dbReference>
<gene>
    <name evidence="2" type="ORF">A1sIIB76_03565</name>
</gene>
<proteinExistence type="inferred from homology"/>
<dbReference type="GO" id="GO:0046394">
    <property type="term" value="P:carboxylic acid biosynthetic process"/>
    <property type="evidence" value="ECO:0007669"/>
    <property type="project" value="UniProtKB-ARBA"/>
</dbReference>
<dbReference type="InterPro" id="IPR043132">
    <property type="entry name" value="BCAT-like_C"/>
</dbReference>
<reference evidence="2 3" key="1">
    <citation type="submission" date="2016-07" db="EMBL/GenBank/DDBJ databases">
        <title>High microdiversification within the ubiquitous acI lineage of Actinobacteria.</title>
        <authorList>
            <person name="Neuenschwander S.M."/>
            <person name="Salcher M."/>
            <person name="Ghai R."/>
            <person name="Pernthaler J."/>
        </authorList>
    </citation>
    <scope>NUCLEOTIDE SEQUENCE [LARGE SCALE GENOMIC DNA]</scope>
    <source>
        <strain evidence="2">MMS-IIB-76</strain>
    </source>
</reference>